<dbReference type="OrthoDB" id="756650at2"/>
<dbReference type="Proteomes" id="UP000013909">
    <property type="component" value="Unassembled WGS sequence"/>
</dbReference>
<feature type="transmembrane region" description="Helical" evidence="1">
    <location>
        <begin position="139"/>
        <end position="156"/>
    </location>
</feature>
<feature type="transmembrane region" description="Helical" evidence="1">
    <location>
        <begin position="176"/>
        <end position="194"/>
    </location>
</feature>
<comment type="caution">
    <text evidence="2">The sequence shown here is derived from an EMBL/GenBank/DDBJ whole genome shotgun (WGS) entry which is preliminary data.</text>
</comment>
<keyword evidence="3" id="KW-1185">Reference proteome</keyword>
<keyword evidence="1" id="KW-1133">Transmembrane helix</keyword>
<evidence type="ECO:0000313" key="2">
    <source>
        <dbReference type="EMBL" id="EON75604.1"/>
    </source>
</evidence>
<feature type="transmembrane region" description="Helical" evidence="1">
    <location>
        <begin position="222"/>
        <end position="239"/>
    </location>
</feature>
<gene>
    <name evidence="2" type="ORF">ADIS_4007</name>
</gene>
<organism evidence="2 3">
    <name type="scientific">Lunatimonas lonarensis</name>
    <dbReference type="NCBI Taxonomy" id="1232681"/>
    <lineage>
        <taxon>Bacteria</taxon>
        <taxon>Pseudomonadati</taxon>
        <taxon>Bacteroidota</taxon>
        <taxon>Cytophagia</taxon>
        <taxon>Cytophagales</taxon>
        <taxon>Cyclobacteriaceae</taxon>
    </lineage>
</organism>
<feature type="transmembrane region" description="Helical" evidence="1">
    <location>
        <begin position="51"/>
        <end position="71"/>
    </location>
</feature>
<keyword evidence="1" id="KW-0472">Membrane</keyword>
<dbReference type="STRING" id="1232681.ADIS_4007"/>
<evidence type="ECO:0000313" key="3">
    <source>
        <dbReference type="Proteomes" id="UP000013909"/>
    </source>
</evidence>
<evidence type="ECO:0000256" key="1">
    <source>
        <dbReference type="SAM" id="Phobius"/>
    </source>
</evidence>
<name>R7ZNK4_9BACT</name>
<feature type="transmembrane region" description="Helical" evidence="1">
    <location>
        <begin position="338"/>
        <end position="357"/>
    </location>
</feature>
<keyword evidence="1" id="KW-0812">Transmembrane</keyword>
<feature type="transmembrane region" description="Helical" evidence="1">
    <location>
        <begin position="201"/>
        <end position="216"/>
    </location>
</feature>
<dbReference type="AlphaFoldDB" id="R7ZNK4"/>
<proteinExistence type="predicted"/>
<dbReference type="RefSeq" id="WP_010856134.1">
    <property type="nucleotide sequence ID" value="NZ_AQHR01000104.1"/>
</dbReference>
<feature type="transmembrane region" description="Helical" evidence="1">
    <location>
        <begin position="106"/>
        <end position="127"/>
    </location>
</feature>
<feature type="transmembrane region" description="Helical" evidence="1">
    <location>
        <begin position="246"/>
        <end position="267"/>
    </location>
</feature>
<feature type="transmembrane region" description="Helical" evidence="1">
    <location>
        <begin position="21"/>
        <end position="39"/>
    </location>
</feature>
<protein>
    <submittedName>
        <fullName evidence="2">Uncharacterized protein</fullName>
    </submittedName>
</protein>
<accession>R7ZNK4</accession>
<feature type="transmembrane region" description="Helical" evidence="1">
    <location>
        <begin position="83"/>
        <end position="100"/>
    </location>
</feature>
<reference evidence="2 3" key="1">
    <citation type="submission" date="2013-02" db="EMBL/GenBank/DDBJ databases">
        <title>A novel strain isolated from Lonar lake, Maharashtra, India.</title>
        <authorList>
            <person name="Singh A."/>
        </authorList>
    </citation>
    <scope>NUCLEOTIDE SEQUENCE [LARGE SCALE GENOMIC DNA]</scope>
    <source>
        <strain evidence="2 3">AK24</strain>
    </source>
</reference>
<dbReference type="EMBL" id="AQHR01000104">
    <property type="protein sequence ID" value="EON75604.1"/>
    <property type="molecule type" value="Genomic_DNA"/>
</dbReference>
<sequence>MTMVKASLKQRVRYVLSHDRQEILLLNLFWLGFLLYTLAWTITSSRQTNFVVFQSVQIVGILLMIPTGYKLVKFEFDSHYQKVIFFMIVFWAGIIFLRGLSFEKEALKLMLLNPWFGGFLYFVPLIMLFPKKLIYYKRMFDVIMVLGVFFIIYSILFRGDLLETEKNVLSREIVEYFSKTLAVAVSFILMTYFYHSKRRNLAAFGILALCIFFAIIRARRGLLFMTLGSLFLVFVLFWINTKYKIVMFLLSGGVLVLLGSVSVYLVTSSEAEFVSYLQQRGVEDTRTGVERYFFSDMEGLDWVIGRGMMGMYYSPTMGQGNYRGTIETDYLNMVLKGGLVQVVLFLLILVPAIYKGLFQSRNTLSKAAALWILFWMVNTHPSTVQVFTMNYILVWIGVGICYSDTLRNLSEKGLRVYFMI</sequence>